<evidence type="ECO:0000313" key="4">
    <source>
        <dbReference type="Proteomes" id="UP000007257"/>
    </source>
</evidence>
<dbReference type="InterPro" id="IPR019627">
    <property type="entry name" value="YAcAr"/>
</dbReference>
<reference evidence="2 4" key="2">
    <citation type="journal article" date="2012" name="J. Bacteriol.">
        <title>Complete Genome Sequence of Rahnella sp. Strain Y9602, a Gammaproteobacterium Isolate from Metal- and Radionuclide-Contaminated Soil.</title>
        <authorList>
            <person name="Martinez R.J."/>
            <person name="Bruce D."/>
            <person name="Detter C."/>
            <person name="Goodwin L.A."/>
            <person name="Han J."/>
            <person name="Han C.S."/>
            <person name="Held B."/>
            <person name="Land M.L."/>
            <person name="Mikhailova N."/>
            <person name="Nolan M."/>
            <person name="Pennacchio L."/>
            <person name="Pitluck S."/>
            <person name="Tapia R."/>
            <person name="Woyke T."/>
            <person name="Sobecky P.A."/>
        </authorList>
    </citation>
    <scope>NUCLEOTIDE SEQUENCE [LARGE SCALE GENOMIC DNA]</scope>
    <source>
        <strain evidence="2 4">Y9602</strain>
        <plasmid evidence="2 4">pRAHAQ01</plasmid>
    </source>
</reference>
<reference evidence="4" key="1">
    <citation type="submission" date="2011-01" db="EMBL/GenBank/DDBJ databases">
        <title>Complete sequence of plasmid1 of Rahnella sp. Y9602.</title>
        <authorList>
            <consortium name="US DOE Joint Genome Institute"/>
            <person name="Lucas S."/>
            <person name="Copeland A."/>
            <person name="Lapidus A."/>
            <person name="Cheng J.-F."/>
            <person name="Goodwin L."/>
            <person name="Pitluck S."/>
            <person name="Lu M."/>
            <person name="Detter J.C."/>
            <person name="Han C."/>
            <person name="Tapia R."/>
            <person name="Land M."/>
            <person name="Hauser L."/>
            <person name="Kyrpides N."/>
            <person name="Ivanova N."/>
            <person name="Ovchinnikova G."/>
            <person name="Pagani I."/>
            <person name="Sobecky P.A."/>
            <person name="Martinez R.J."/>
            <person name="Woyke T."/>
        </authorList>
    </citation>
    <scope>NUCLEOTIDE SEQUENCE [LARGE SCALE GENOMIC DNA]</scope>
    <source>
        <strain evidence="4">Y9602</strain>
        <plasmid evidence="4">pRAHAQ01</plasmid>
    </source>
</reference>
<dbReference type="eggNOG" id="COG0137">
    <property type="taxonomic scope" value="Bacteria"/>
</dbReference>
<dbReference type="HOGENOM" id="CLU_144704_1_0_6"/>
<keyword evidence="5" id="KW-1185">Reference proteome</keyword>
<dbReference type="KEGG" id="rah:Rahaq_4455"/>
<geneLocation type="plasmid" evidence="2 4">
    <name>pRAHAQ01</name>
</geneLocation>
<evidence type="ECO:0000313" key="5">
    <source>
        <dbReference type="Proteomes" id="UP001598201"/>
    </source>
</evidence>
<feature type="domain" description="YspA cpYpsA-related SLOG" evidence="1">
    <location>
        <begin position="1"/>
        <end position="66"/>
    </location>
</feature>
<dbReference type="OrthoDB" id="572639at2"/>
<dbReference type="RefSeq" id="WP_013577721.1">
    <property type="nucleotide sequence ID" value="NC_015062.1"/>
</dbReference>
<dbReference type="Proteomes" id="UP001598201">
    <property type="component" value="Unassembled WGS sequence"/>
</dbReference>
<evidence type="ECO:0000313" key="2">
    <source>
        <dbReference type="EMBL" id="ADW76040.1"/>
    </source>
</evidence>
<gene>
    <name evidence="2" type="ordered locus">Rahaq_4455</name>
    <name evidence="3" type="ORF">ACFPK4_16380</name>
</gene>
<evidence type="ECO:0000313" key="3">
    <source>
        <dbReference type="EMBL" id="MFD3225117.1"/>
    </source>
</evidence>
<protein>
    <submittedName>
        <fullName evidence="3">SLOG family protein</fullName>
    </submittedName>
</protein>
<dbReference type="AlphaFoldDB" id="A0A0H3FGR6"/>
<organism evidence="2 4">
    <name type="scientific">Rahnella sp. (strain Y9602)</name>
    <dbReference type="NCBI Taxonomy" id="2703885"/>
    <lineage>
        <taxon>Bacteria</taxon>
        <taxon>Pseudomonadati</taxon>
        <taxon>Pseudomonadota</taxon>
        <taxon>Gammaproteobacteria</taxon>
        <taxon>Enterobacterales</taxon>
        <taxon>Yersiniaceae</taxon>
        <taxon>Rahnella</taxon>
    </lineage>
</organism>
<dbReference type="Proteomes" id="UP000007257">
    <property type="component" value="Plasmid pRAHAQ01"/>
</dbReference>
<accession>A0A0H3FGR6</accession>
<keyword evidence="2" id="KW-0614">Plasmid</keyword>
<sequence length="121" mass="13346">MRVLICAGRFYADINRVQRALDAFSQSHPISVLIHGGHQSLGAMIERWARTADVHIVRYPANWSLHGKYAEIRRNLFMMKDSQPDVVLAFSGGEDTQDCIKLAQHSGISVIVNAAETGPGS</sequence>
<dbReference type="Pfam" id="PF10686">
    <property type="entry name" value="YAcAr"/>
    <property type="match status" value="1"/>
</dbReference>
<evidence type="ECO:0000259" key="1">
    <source>
        <dbReference type="Pfam" id="PF10686"/>
    </source>
</evidence>
<name>A0A0H3FGR6_RAHSY</name>
<proteinExistence type="predicted"/>
<dbReference type="EMBL" id="JBHUCJ010000042">
    <property type="protein sequence ID" value="MFD3225117.1"/>
    <property type="molecule type" value="Genomic_DNA"/>
</dbReference>
<dbReference type="GeneID" id="95420784"/>
<dbReference type="EMBL" id="CP002506">
    <property type="protein sequence ID" value="ADW76040.1"/>
    <property type="molecule type" value="Genomic_DNA"/>
</dbReference>
<reference evidence="3 5" key="3">
    <citation type="submission" date="2024-09" db="EMBL/GenBank/DDBJ databases">
        <title>Genomes of Rahnella.</title>
        <authorList>
            <person name="Mnguni F.C."/>
            <person name="Shin G.Y."/>
            <person name="Coutinho T."/>
        </authorList>
    </citation>
    <scope>NUCLEOTIDE SEQUENCE [LARGE SCALE GENOMIC DNA]</scope>
    <source>
        <strain evidence="3 5">20WA0057</strain>
    </source>
</reference>